<protein>
    <recommendedName>
        <fullName evidence="5">ATP-binding protein</fullName>
    </recommendedName>
</protein>
<evidence type="ECO:0000313" key="4">
    <source>
        <dbReference type="Proteomes" id="UP000253868"/>
    </source>
</evidence>
<evidence type="ECO:0000256" key="2">
    <source>
        <dbReference type="SAM" id="SignalP"/>
    </source>
</evidence>
<keyword evidence="4" id="KW-1185">Reference proteome</keyword>
<dbReference type="AlphaFoldDB" id="A0A345HSC9"/>
<reference evidence="4" key="1">
    <citation type="submission" date="2018-07" db="EMBL/GenBank/DDBJ databases">
        <authorList>
            <person name="Zhao J."/>
        </authorList>
    </citation>
    <scope>NUCLEOTIDE SEQUENCE [LARGE SCALE GENOMIC DNA]</scope>
    <source>
        <strain evidence="4">GSSD-12</strain>
    </source>
</reference>
<organism evidence="3 4">
    <name type="scientific">Streptomyces paludis</name>
    <dbReference type="NCBI Taxonomy" id="2282738"/>
    <lineage>
        <taxon>Bacteria</taxon>
        <taxon>Bacillati</taxon>
        <taxon>Actinomycetota</taxon>
        <taxon>Actinomycetes</taxon>
        <taxon>Kitasatosporales</taxon>
        <taxon>Streptomycetaceae</taxon>
        <taxon>Streptomyces</taxon>
    </lineage>
</organism>
<sequence length="108" mass="10565">MKPTKITATVVATAGSVLALAGAVTPALAAAAPAAGPAPTTSLSLNGGVEDILAQGLRDPQPLHSNALDTERPGSVLHAVNQVTQELNKPRQGGSGGGQLLGGMPLGK</sequence>
<dbReference type="KEGG" id="spad:DVK44_20290"/>
<dbReference type="RefSeq" id="WP_114660932.1">
    <property type="nucleotide sequence ID" value="NZ_CP031194.1"/>
</dbReference>
<keyword evidence="2" id="KW-0732">Signal</keyword>
<evidence type="ECO:0000313" key="3">
    <source>
        <dbReference type="EMBL" id="AXG79603.1"/>
    </source>
</evidence>
<dbReference type="EMBL" id="CP031194">
    <property type="protein sequence ID" value="AXG79603.1"/>
    <property type="molecule type" value="Genomic_DNA"/>
</dbReference>
<accession>A0A345HSC9</accession>
<evidence type="ECO:0008006" key="5">
    <source>
        <dbReference type="Google" id="ProtNLM"/>
    </source>
</evidence>
<dbReference type="Proteomes" id="UP000253868">
    <property type="component" value="Chromosome"/>
</dbReference>
<proteinExistence type="predicted"/>
<feature type="chain" id="PRO_5016822590" description="ATP-binding protein" evidence="2">
    <location>
        <begin position="30"/>
        <end position="108"/>
    </location>
</feature>
<feature type="signal peptide" evidence="2">
    <location>
        <begin position="1"/>
        <end position="29"/>
    </location>
</feature>
<name>A0A345HSC9_9ACTN</name>
<feature type="region of interest" description="Disordered" evidence="1">
    <location>
        <begin position="84"/>
        <end position="108"/>
    </location>
</feature>
<dbReference type="OrthoDB" id="4336056at2"/>
<feature type="compositionally biased region" description="Gly residues" evidence="1">
    <location>
        <begin position="93"/>
        <end position="108"/>
    </location>
</feature>
<evidence type="ECO:0000256" key="1">
    <source>
        <dbReference type="SAM" id="MobiDB-lite"/>
    </source>
</evidence>
<gene>
    <name evidence="3" type="ORF">DVK44_20290</name>
</gene>